<dbReference type="SMART" id="SM00913">
    <property type="entry name" value="IBN_N"/>
    <property type="match status" value="1"/>
</dbReference>
<protein>
    <submittedName>
        <fullName evidence="11">Importin N-terminal domain-containing protein</fullName>
    </submittedName>
</protein>
<keyword evidence="6" id="KW-0539">Nucleus</keyword>
<evidence type="ECO:0000259" key="7">
    <source>
        <dbReference type="PROSITE" id="PS50166"/>
    </source>
</evidence>
<dbReference type="GO" id="GO:0005829">
    <property type="term" value="C:cytosol"/>
    <property type="evidence" value="ECO:0007669"/>
    <property type="project" value="TreeGrafter"/>
</dbReference>
<keyword evidence="4" id="KW-0963">Cytoplasm</keyword>
<sequence>MDRNRLIDALQATTSSTEQIKEATAYLDEVQKLEGIAPLLLQIVVDEQIICTARQAGVIYLKNMISRSWIQDDDEKLSNFVLSEADKDFIRGNIIDAIVATPEALCTSIGIILRHDFPDYWTPMAQKITSLLHSMDGPSWLGALLVIRRLVKLYEYRRVKEKKQLVETMSILMPMLYERLITLMPDNSQESCLLQKIILKVFYGLVQFSLNLEMFSMETLGMWFEQLRLVVERPVPVELENIDEDDRPRTVWWKYDSLRYGSPGQVESDYKLFAEYFLVNHAQRILHTLLAVLDRYRQGEYIAPRVLNFILGYVATAISQARTWKVIKPHCHELICSVLLPLFKYSSDDEDLWKNSPEEYVRLKYDLYSEIQEPVSGATNVLTAAVKRKDILPPVLEFLLKILNLSEYGIKEKDGALRMIGGLSQILLKNKVYFFIS</sequence>
<evidence type="ECO:0000256" key="1">
    <source>
        <dbReference type="ARBA" id="ARBA00004123"/>
    </source>
</evidence>
<dbReference type="Proteomes" id="UP000274756">
    <property type="component" value="Unassembled WGS sequence"/>
</dbReference>
<dbReference type="SUPFAM" id="SSF48371">
    <property type="entry name" value="ARM repeat"/>
    <property type="match status" value="1"/>
</dbReference>
<dbReference type="PANTHER" id="PTHR10997:SF18">
    <property type="entry name" value="D-IMPORTIN 7_RANBP7"/>
    <property type="match status" value="1"/>
</dbReference>
<reference evidence="8 10" key="2">
    <citation type="submission" date="2018-11" db="EMBL/GenBank/DDBJ databases">
        <authorList>
            <consortium name="Pathogen Informatics"/>
        </authorList>
    </citation>
    <scope>NUCLEOTIDE SEQUENCE [LARGE SCALE GENOMIC DNA]</scope>
</reference>
<accession>A0A0N4UBS5</accession>
<dbReference type="PANTHER" id="PTHR10997">
    <property type="entry name" value="IMPORTIN-7, 8, 11"/>
    <property type="match status" value="1"/>
</dbReference>
<dbReference type="Gene3D" id="1.25.10.10">
    <property type="entry name" value="Leucine-rich Repeat Variant"/>
    <property type="match status" value="1"/>
</dbReference>
<gene>
    <name evidence="8" type="ORF">DME_LOCUS8561</name>
</gene>
<feature type="domain" description="Importin N-terminal" evidence="7">
    <location>
        <begin position="23"/>
        <end position="100"/>
    </location>
</feature>
<evidence type="ECO:0000256" key="5">
    <source>
        <dbReference type="ARBA" id="ARBA00022927"/>
    </source>
</evidence>
<proteinExistence type="predicted"/>
<evidence type="ECO:0000313" key="9">
    <source>
        <dbReference type="Proteomes" id="UP000038040"/>
    </source>
</evidence>
<evidence type="ECO:0000313" key="11">
    <source>
        <dbReference type="WBParaSite" id="DME_0000467801-mRNA-1"/>
    </source>
</evidence>
<dbReference type="Proteomes" id="UP000038040">
    <property type="component" value="Unplaced"/>
</dbReference>
<dbReference type="InterPro" id="IPR011989">
    <property type="entry name" value="ARM-like"/>
</dbReference>
<evidence type="ECO:0000256" key="6">
    <source>
        <dbReference type="ARBA" id="ARBA00023242"/>
    </source>
</evidence>
<evidence type="ECO:0000256" key="2">
    <source>
        <dbReference type="ARBA" id="ARBA00004496"/>
    </source>
</evidence>
<dbReference type="EMBL" id="UYYG01001170">
    <property type="protein sequence ID" value="VDN58588.1"/>
    <property type="molecule type" value="Genomic_DNA"/>
</dbReference>
<organism evidence="9 11">
    <name type="scientific">Dracunculus medinensis</name>
    <name type="common">Guinea worm</name>
    <dbReference type="NCBI Taxonomy" id="318479"/>
    <lineage>
        <taxon>Eukaryota</taxon>
        <taxon>Metazoa</taxon>
        <taxon>Ecdysozoa</taxon>
        <taxon>Nematoda</taxon>
        <taxon>Chromadorea</taxon>
        <taxon>Rhabditida</taxon>
        <taxon>Spirurina</taxon>
        <taxon>Dracunculoidea</taxon>
        <taxon>Dracunculidae</taxon>
        <taxon>Dracunculus</taxon>
    </lineage>
</organism>
<keyword evidence="5" id="KW-0653">Protein transport</keyword>
<name>A0A0N4UBS5_DRAME</name>
<dbReference type="InterPro" id="IPR001494">
    <property type="entry name" value="Importin-beta_N"/>
</dbReference>
<dbReference type="WBParaSite" id="DME_0000467801-mRNA-1">
    <property type="protein sequence ID" value="DME_0000467801-mRNA-1"/>
    <property type="gene ID" value="DME_0000467801"/>
</dbReference>
<reference evidence="11" key="1">
    <citation type="submission" date="2017-02" db="UniProtKB">
        <authorList>
            <consortium name="WormBaseParasite"/>
        </authorList>
    </citation>
    <scope>IDENTIFICATION</scope>
</reference>
<dbReference type="Pfam" id="PF03810">
    <property type="entry name" value="IBN_N"/>
    <property type="match status" value="1"/>
</dbReference>
<dbReference type="GO" id="GO:0005635">
    <property type="term" value="C:nuclear envelope"/>
    <property type="evidence" value="ECO:0007669"/>
    <property type="project" value="TreeGrafter"/>
</dbReference>
<dbReference type="GO" id="GO:0031267">
    <property type="term" value="F:small GTPase binding"/>
    <property type="evidence" value="ECO:0007669"/>
    <property type="project" value="InterPro"/>
</dbReference>
<keyword evidence="3" id="KW-0813">Transport</keyword>
<evidence type="ECO:0000313" key="10">
    <source>
        <dbReference type="Proteomes" id="UP000274756"/>
    </source>
</evidence>
<evidence type="ECO:0000256" key="4">
    <source>
        <dbReference type="ARBA" id="ARBA00022490"/>
    </source>
</evidence>
<evidence type="ECO:0000313" key="8">
    <source>
        <dbReference type="EMBL" id="VDN58588.1"/>
    </source>
</evidence>
<comment type="subcellular location">
    <subcellularLocation>
        <location evidence="2">Cytoplasm</location>
    </subcellularLocation>
    <subcellularLocation>
        <location evidence="1">Nucleus</location>
    </subcellularLocation>
</comment>
<dbReference type="PROSITE" id="PS50166">
    <property type="entry name" value="IMPORTIN_B_NT"/>
    <property type="match status" value="1"/>
</dbReference>
<dbReference type="GO" id="GO:0006606">
    <property type="term" value="P:protein import into nucleus"/>
    <property type="evidence" value="ECO:0007669"/>
    <property type="project" value="TreeGrafter"/>
</dbReference>
<dbReference type="AlphaFoldDB" id="A0A0N4UBS5"/>
<dbReference type="OrthoDB" id="760868at2759"/>
<dbReference type="STRING" id="318479.A0A0N4UBS5"/>
<keyword evidence="10" id="KW-1185">Reference proteome</keyword>
<evidence type="ECO:0000256" key="3">
    <source>
        <dbReference type="ARBA" id="ARBA00022448"/>
    </source>
</evidence>
<dbReference type="InterPro" id="IPR016024">
    <property type="entry name" value="ARM-type_fold"/>
</dbReference>